<accession>A0A061S1K6</accession>
<protein>
    <submittedName>
        <fullName evidence="2">Uncharacterized protein</fullName>
    </submittedName>
</protein>
<sequence>RGRPWRRWGGRRRRHHPRGGWRRTGLVTVGGYLAAPRCRVPQVRGVNKGGVELVEVLAAQALSCCLEDFQAEAARAEVEAGGRWSDPFAGLELSEELEDVKEEAGDGAAEKARRERRVWRRRRGRRGRRRRRGGR</sequence>
<gene>
    <name evidence="2" type="ORF">TSPGSL018_13691</name>
</gene>
<feature type="non-terminal residue" evidence="2">
    <location>
        <position position="135"/>
    </location>
</feature>
<proteinExistence type="predicted"/>
<organism evidence="2">
    <name type="scientific">Tetraselmis sp. GSL018</name>
    <dbReference type="NCBI Taxonomy" id="582737"/>
    <lineage>
        <taxon>Eukaryota</taxon>
        <taxon>Viridiplantae</taxon>
        <taxon>Chlorophyta</taxon>
        <taxon>core chlorophytes</taxon>
        <taxon>Chlorodendrophyceae</taxon>
        <taxon>Chlorodendrales</taxon>
        <taxon>Chlorodendraceae</taxon>
        <taxon>Tetraselmis</taxon>
    </lineage>
</organism>
<feature type="compositionally biased region" description="Basic residues" evidence="1">
    <location>
        <begin position="114"/>
        <end position="135"/>
    </location>
</feature>
<feature type="non-terminal residue" evidence="2">
    <location>
        <position position="1"/>
    </location>
</feature>
<evidence type="ECO:0000256" key="1">
    <source>
        <dbReference type="SAM" id="MobiDB-lite"/>
    </source>
</evidence>
<feature type="compositionally biased region" description="Basic and acidic residues" evidence="1">
    <location>
        <begin position="102"/>
        <end position="113"/>
    </location>
</feature>
<reference evidence="2" key="1">
    <citation type="submission" date="2014-05" db="EMBL/GenBank/DDBJ databases">
        <title>The transcriptome of the halophilic microalga Tetraselmis sp. GSL018 isolated from the Great Salt Lake, Utah.</title>
        <authorList>
            <person name="Jinkerson R.E."/>
            <person name="D'Adamo S."/>
            <person name="Posewitz M.C."/>
        </authorList>
    </citation>
    <scope>NUCLEOTIDE SEQUENCE</scope>
    <source>
        <strain evidence="2">GSL018</strain>
    </source>
</reference>
<dbReference type="EMBL" id="GBEZ01006348">
    <property type="protein sequence ID" value="JAC79042.1"/>
    <property type="molecule type" value="Transcribed_RNA"/>
</dbReference>
<dbReference type="AlphaFoldDB" id="A0A061S1K6"/>
<evidence type="ECO:0000313" key="2">
    <source>
        <dbReference type="EMBL" id="JAC79042.1"/>
    </source>
</evidence>
<name>A0A061S1K6_9CHLO</name>
<feature type="region of interest" description="Disordered" evidence="1">
    <location>
        <begin position="100"/>
        <end position="135"/>
    </location>
</feature>